<evidence type="ECO:0000256" key="4">
    <source>
        <dbReference type="ARBA" id="ARBA00022475"/>
    </source>
</evidence>
<dbReference type="PANTHER" id="PTHR11893:SF41">
    <property type="entry name" value="INNEXIN INX2"/>
    <property type="match status" value="1"/>
</dbReference>
<evidence type="ECO:0000256" key="12">
    <source>
        <dbReference type="RuleBase" id="RU010713"/>
    </source>
</evidence>
<dbReference type="PRINTS" id="PR01262">
    <property type="entry name" value="INNEXIN"/>
</dbReference>
<evidence type="ECO:0000256" key="7">
    <source>
        <dbReference type="ARBA" id="ARBA00022949"/>
    </source>
</evidence>
<keyword evidence="7" id="KW-0965">Cell junction</keyword>
<proteinExistence type="inferred from homology"/>
<comment type="function">
    <text evidence="12">Structural component of the gap junctions.</text>
</comment>
<keyword evidence="9 12" id="KW-0406">Ion transport</keyword>
<dbReference type="Proteomes" id="UP000283509">
    <property type="component" value="Unassembled WGS sequence"/>
</dbReference>
<dbReference type="InterPro" id="IPR000990">
    <property type="entry name" value="Innexin"/>
</dbReference>
<evidence type="ECO:0000256" key="6">
    <source>
        <dbReference type="ARBA" id="ARBA00022868"/>
    </source>
</evidence>
<evidence type="ECO:0000256" key="3">
    <source>
        <dbReference type="ARBA" id="ARBA00022448"/>
    </source>
</evidence>
<keyword evidence="10 12" id="KW-0472">Membrane</keyword>
<evidence type="ECO:0000256" key="8">
    <source>
        <dbReference type="ARBA" id="ARBA00022989"/>
    </source>
</evidence>
<evidence type="ECO:0000256" key="11">
    <source>
        <dbReference type="ARBA" id="ARBA00023303"/>
    </source>
</evidence>
<comment type="caution">
    <text evidence="12">Lacks conserved residue(s) required for the propagation of feature annotation.</text>
</comment>
<comment type="similarity">
    <text evidence="12">Belongs to the pannexin family.</text>
</comment>
<reference evidence="13 14" key="2">
    <citation type="submission" date="2019-01" db="EMBL/GenBank/DDBJ databases">
        <title>The decoding of complex shrimp genome reveals the adaptation for benthos swimmer, frequently molting mechanism and breeding impact on genome.</title>
        <authorList>
            <person name="Sun Y."/>
            <person name="Gao Y."/>
            <person name="Yu Y."/>
        </authorList>
    </citation>
    <scope>NUCLEOTIDE SEQUENCE [LARGE SCALE GENOMIC DNA]</scope>
    <source>
        <tissue evidence="13">Muscle</tissue>
    </source>
</reference>
<accession>A0A3R7SXS0</accession>
<dbReference type="STRING" id="6689.A0A3R7SXS0"/>
<keyword evidence="5 12" id="KW-0812">Transmembrane</keyword>
<keyword evidence="14" id="KW-1185">Reference proteome</keyword>
<dbReference type="GO" id="GO:0005243">
    <property type="term" value="F:gap junction channel activity"/>
    <property type="evidence" value="ECO:0007669"/>
    <property type="project" value="TreeGrafter"/>
</dbReference>
<dbReference type="GO" id="GO:0005886">
    <property type="term" value="C:plasma membrane"/>
    <property type="evidence" value="ECO:0007669"/>
    <property type="project" value="UniProtKB-SubCell"/>
</dbReference>
<keyword evidence="11 12" id="KW-0407">Ion channel</keyword>
<keyword evidence="6" id="KW-0303">Gap junction</keyword>
<keyword evidence="4" id="KW-1003">Cell membrane</keyword>
<sequence length="399" mass="45332">MWEKGLFKTVIQNLSIRDYLGDNLKKYFGKNEEGWAYKFFFCEALYLVNAVCIFFFTDWFLGGQFLSYGSDVIQVAGMDPENRTDPMAFVFPRMAKCTFRSFGSSGTIQVRDVMCLIATNIINEKIYVYIWVWLVLLMTISSLWMLYRLLTIFLPFFRKFLLQIKIKVDLKPTVDSLVFRLHYRYTNRILLASTLLTTLYDVVGKKIDCITSVDSASFKDVVDNYCFIMGTFTVDRLHGKQVGVQVPHPGVGPSEPDDELTFHTYYQWVPFVLFAQVPSAVFVPPEPHGPAQALVLSVLLCEALNLGVVLSTLYFTDWFLDGGVPHVRDECDPGGRHGPREQDGPDGLRVPRMAKCTFRSFGSSGTIQIYLFLWVWLVTLTALTGPGSSTVSSLWSSRV</sequence>
<feature type="transmembrane region" description="Helical" evidence="12">
    <location>
        <begin position="367"/>
        <end position="385"/>
    </location>
</feature>
<dbReference type="OrthoDB" id="5867527at2759"/>
<evidence type="ECO:0000313" key="14">
    <source>
        <dbReference type="Proteomes" id="UP000283509"/>
    </source>
</evidence>
<evidence type="ECO:0000256" key="10">
    <source>
        <dbReference type="ARBA" id="ARBA00023136"/>
    </source>
</evidence>
<dbReference type="GO" id="GO:0005921">
    <property type="term" value="C:gap junction"/>
    <property type="evidence" value="ECO:0007669"/>
    <property type="project" value="UniProtKB-SubCell"/>
</dbReference>
<keyword evidence="3 12" id="KW-0813">Transport</keyword>
<evidence type="ECO:0000313" key="13">
    <source>
        <dbReference type="EMBL" id="ROT80333.1"/>
    </source>
</evidence>
<dbReference type="PANTHER" id="PTHR11893">
    <property type="entry name" value="INNEXIN"/>
    <property type="match status" value="1"/>
</dbReference>
<feature type="transmembrane region" description="Helical" evidence="12">
    <location>
        <begin position="35"/>
        <end position="56"/>
    </location>
</feature>
<evidence type="ECO:0000256" key="9">
    <source>
        <dbReference type="ARBA" id="ARBA00023065"/>
    </source>
</evidence>
<name>A0A3R7SXS0_PENVA</name>
<protein>
    <recommendedName>
        <fullName evidence="12">Innexin</fullName>
    </recommendedName>
</protein>
<dbReference type="Pfam" id="PF00876">
    <property type="entry name" value="Innexin"/>
    <property type="match status" value="2"/>
</dbReference>
<reference evidence="13 14" key="1">
    <citation type="submission" date="2018-04" db="EMBL/GenBank/DDBJ databases">
        <authorList>
            <person name="Zhang X."/>
            <person name="Yuan J."/>
            <person name="Li F."/>
            <person name="Xiang J."/>
        </authorList>
    </citation>
    <scope>NUCLEOTIDE SEQUENCE [LARGE SCALE GENOMIC DNA]</scope>
    <source>
        <tissue evidence="13">Muscle</tissue>
    </source>
</reference>
<dbReference type="EMBL" id="QCYY01001129">
    <property type="protein sequence ID" value="ROT80333.1"/>
    <property type="molecule type" value="Genomic_DNA"/>
</dbReference>
<comment type="subcellular location">
    <subcellularLocation>
        <location evidence="1">Cell junction</location>
        <location evidence="1">Gap junction</location>
    </subcellularLocation>
    <subcellularLocation>
        <location evidence="2 12">Cell membrane</location>
        <topology evidence="2 12">Multi-pass membrane protein</topology>
    </subcellularLocation>
</comment>
<dbReference type="GO" id="GO:0034220">
    <property type="term" value="P:monoatomic ion transmembrane transport"/>
    <property type="evidence" value="ECO:0007669"/>
    <property type="project" value="UniProtKB-KW"/>
</dbReference>
<dbReference type="AlphaFoldDB" id="A0A3R7SXS0"/>
<evidence type="ECO:0000256" key="5">
    <source>
        <dbReference type="ARBA" id="ARBA00022692"/>
    </source>
</evidence>
<feature type="transmembrane region" description="Helical" evidence="12">
    <location>
        <begin position="130"/>
        <end position="157"/>
    </location>
</feature>
<dbReference type="GO" id="GO:0007602">
    <property type="term" value="P:phototransduction"/>
    <property type="evidence" value="ECO:0007669"/>
    <property type="project" value="TreeGrafter"/>
</dbReference>
<comment type="caution">
    <text evidence="13">The sequence shown here is derived from an EMBL/GenBank/DDBJ whole genome shotgun (WGS) entry which is preliminary data.</text>
</comment>
<evidence type="ECO:0000256" key="2">
    <source>
        <dbReference type="ARBA" id="ARBA00004651"/>
    </source>
</evidence>
<evidence type="ECO:0000256" key="1">
    <source>
        <dbReference type="ARBA" id="ARBA00004610"/>
    </source>
</evidence>
<dbReference type="PROSITE" id="PS51013">
    <property type="entry name" value="PANNEXIN"/>
    <property type="match status" value="1"/>
</dbReference>
<organism evidence="13 14">
    <name type="scientific">Penaeus vannamei</name>
    <name type="common">Whiteleg shrimp</name>
    <name type="synonym">Litopenaeus vannamei</name>
    <dbReference type="NCBI Taxonomy" id="6689"/>
    <lineage>
        <taxon>Eukaryota</taxon>
        <taxon>Metazoa</taxon>
        <taxon>Ecdysozoa</taxon>
        <taxon>Arthropoda</taxon>
        <taxon>Crustacea</taxon>
        <taxon>Multicrustacea</taxon>
        <taxon>Malacostraca</taxon>
        <taxon>Eumalacostraca</taxon>
        <taxon>Eucarida</taxon>
        <taxon>Decapoda</taxon>
        <taxon>Dendrobranchiata</taxon>
        <taxon>Penaeoidea</taxon>
        <taxon>Penaeidae</taxon>
        <taxon>Penaeus</taxon>
    </lineage>
</organism>
<keyword evidence="8 12" id="KW-1133">Transmembrane helix</keyword>
<gene>
    <name evidence="12" type="primary">inx</name>
    <name evidence="13" type="ORF">C7M84_000936</name>
</gene>